<reference evidence="1" key="1">
    <citation type="submission" date="2020-02" db="EMBL/GenBank/DDBJ databases">
        <authorList>
            <person name="Meier V. D."/>
        </authorList>
    </citation>
    <scope>NUCLEOTIDE SEQUENCE</scope>
    <source>
        <strain evidence="1">AVDCRST_MAG75</strain>
    </source>
</reference>
<protein>
    <submittedName>
        <fullName evidence="1">Uncharacterized protein</fullName>
    </submittedName>
</protein>
<sequence length="39" mass="3812">WSRPAGPRGSDADAAAAVAAAASPPRWLSMPPGTCCTSA</sequence>
<feature type="non-terminal residue" evidence="1">
    <location>
        <position position="39"/>
    </location>
</feature>
<feature type="non-terminal residue" evidence="1">
    <location>
        <position position="1"/>
    </location>
</feature>
<dbReference type="EMBL" id="CADCUO010000119">
    <property type="protein sequence ID" value="CAA9397697.1"/>
    <property type="molecule type" value="Genomic_DNA"/>
</dbReference>
<organism evidence="1">
    <name type="scientific">uncultured Propionibacteriaceae bacterium</name>
    <dbReference type="NCBI Taxonomy" id="257457"/>
    <lineage>
        <taxon>Bacteria</taxon>
        <taxon>Bacillati</taxon>
        <taxon>Actinomycetota</taxon>
        <taxon>Actinomycetes</taxon>
        <taxon>Propionibacteriales</taxon>
        <taxon>Propionibacteriaceae</taxon>
        <taxon>environmental samples</taxon>
    </lineage>
</organism>
<proteinExistence type="predicted"/>
<gene>
    <name evidence="1" type="ORF">AVDCRST_MAG75-1927</name>
</gene>
<accession>A0A6J4P1I9</accession>
<evidence type="ECO:0000313" key="1">
    <source>
        <dbReference type="EMBL" id="CAA9397697.1"/>
    </source>
</evidence>
<dbReference type="AlphaFoldDB" id="A0A6J4P1I9"/>
<name>A0A6J4P1I9_9ACTN</name>